<organism evidence="2 3">
    <name type="scientific">Parapedobacter indicus</name>
    <dbReference type="NCBI Taxonomy" id="1477437"/>
    <lineage>
        <taxon>Bacteria</taxon>
        <taxon>Pseudomonadati</taxon>
        <taxon>Bacteroidota</taxon>
        <taxon>Sphingobacteriia</taxon>
        <taxon>Sphingobacteriales</taxon>
        <taxon>Sphingobacteriaceae</taxon>
        <taxon>Parapedobacter</taxon>
    </lineage>
</organism>
<proteinExistence type="predicted"/>
<gene>
    <name evidence="2" type="ORF">SAMN05444682_112156</name>
</gene>
<reference evidence="2 3" key="1">
    <citation type="submission" date="2016-10" db="EMBL/GenBank/DDBJ databases">
        <authorList>
            <person name="de Groot N.N."/>
        </authorList>
    </citation>
    <scope>NUCLEOTIDE SEQUENCE [LARGE SCALE GENOMIC DNA]</scope>
    <source>
        <strain evidence="2 3">RK1</strain>
    </source>
</reference>
<evidence type="ECO:0000313" key="3">
    <source>
        <dbReference type="Proteomes" id="UP000198670"/>
    </source>
</evidence>
<keyword evidence="3" id="KW-1185">Reference proteome</keyword>
<dbReference type="EMBL" id="FOQO01000012">
    <property type="protein sequence ID" value="SFJ69644.1"/>
    <property type="molecule type" value="Genomic_DNA"/>
</dbReference>
<protein>
    <submittedName>
        <fullName evidence="2">Uncharacterized protein</fullName>
    </submittedName>
</protein>
<evidence type="ECO:0000256" key="1">
    <source>
        <dbReference type="SAM" id="SignalP"/>
    </source>
</evidence>
<keyword evidence="1" id="KW-0732">Signal</keyword>
<dbReference type="Proteomes" id="UP000198670">
    <property type="component" value="Unassembled WGS sequence"/>
</dbReference>
<feature type="chain" id="PRO_5011676131" evidence="1">
    <location>
        <begin position="28"/>
        <end position="164"/>
    </location>
</feature>
<feature type="signal peptide" evidence="1">
    <location>
        <begin position="1"/>
        <end position="27"/>
    </location>
</feature>
<sequence>MKKIVKMGLSACMAFAFMFAMTLSVVAQDHVDAPTDKASAEFVEAKIFAFTVQKLNTDGFQKKVGNPLSIEVLDKAPKVLSEAWYQYTGPSATDPNFDYEEEVMKPEHYTNIGSTNTAGCVNGTTLCAIKLTDNGEEPDEEELESRQTEILSNMSDSDIAFQTL</sequence>
<accession>A0A1I3TEN9</accession>
<dbReference type="RefSeq" id="WP_104443730.1">
    <property type="nucleotide sequence ID" value="NZ_FOQO01000012.1"/>
</dbReference>
<dbReference type="OrthoDB" id="10013843at2"/>
<evidence type="ECO:0000313" key="2">
    <source>
        <dbReference type="EMBL" id="SFJ69644.1"/>
    </source>
</evidence>
<name>A0A1I3TEN9_9SPHI</name>
<dbReference type="AlphaFoldDB" id="A0A1I3TEN9"/>